<evidence type="ECO:0000313" key="3">
    <source>
        <dbReference type="Proteomes" id="UP001459204"/>
    </source>
</evidence>
<sequence length="318" mass="34186">MVTSVSPATPIRDDLDAGHGRVMAGHGDFALATRRFASPRALQGNPALVYAHGFGQTRGAWTRTGQVLAGHGYSGLAYDARGHGESDRNPADLPYAGDQFADDLIVVAGEQPEPPVLVGASMGGLFGLIAESRWPGLFRAMVLVDITPRWEPAGLERILGFMTAFPDGFESLEHAADVIAAYQPQRRTRKSPDDLRELLREGVDGRWRWHWDPRLVDELARDSAQHQDAIAEAARGVQCPVLLISGGRSDLVSEKTVEDFKTLVPHARHAHLPQATHMVAGDDNDAFTAAVLEYLAGLPAMPGAVEPDVTESVPGASP</sequence>
<evidence type="ECO:0000259" key="1">
    <source>
        <dbReference type="Pfam" id="PF00561"/>
    </source>
</evidence>
<dbReference type="Gene3D" id="3.40.50.1820">
    <property type="entry name" value="alpha/beta hydrolase"/>
    <property type="match status" value="1"/>
</dbReference>
<dbReference type="InterPro" id="IPR050228">
    <property type="entry name" value="Carboxylesterase_BioH"/>
</dbReference>
<reference evidence="2 3" key="1">
    <citation type="submission" date="2024-04" db="EMBL/GenBank/DDBJ databases">
        <title>Draft genome sequence of Pseudoxanthomonas putridarboris WD12.</title>
        <authorList>
            <person name="Oh J."/>
        </authorList>
    </citation>
    <scope>NUCLEOTIDE SEQUENCE [LARGE SCALE GENOMIC DNA]</scope>
    <source>
        <strain evidence="2 3">WD12</strain>
    </source>
</reference>
<name>A0ABU9IZI0_9GAMM</name>
<dbReference type="RefSeq" id="WP_341724782.1">
    <property type="nucleotide sequence ID" value="NZ_JBBWWT010000002.1"/>
</dbReference>
<proteinExistence type="predicted"/>
<evidence type="ECO:0000313" key="2">
    <source>
        <dbReference type="EMBL" id="MEL1263581.1"/>
    </source>
</evidence>
<dbReference type="InterPro" id="IPR029058">
    <property type="entry name" value="AB_hydrolase_fold"/>
</dbReference>
<keyword evidence="3" id="KW-1185">Reference proteome</keyword>
<keyword evidence="2" id="KW-0378">Hydrolase</keyword>
<dbReference type="EMBL" id="JBBWWT010000002">
    <property type="protein sequence ID" value="MEL1263581.1"/>
    <property type="molecule type" value="Genomic_DNA"/>
</dbReference>
<protein>
    <submittedName>
        <fullName evidence="2">Alpha/beta hydrolase</fullName>
    </submittedName>
</protein>
<feature type="domain" description="AB hydrolase-1" evidence="1">
    <location>
        <begin position="46"/>
        <end position="279"/>
    </location>
</feature>
<accession>A0ABU9IZI0</accession>
<dbReference type="PANTHER" id="PTHR43194:SF2">
    <property type="entry name" value="PEROXISOMAL MEMBRANE PROTEIN LPX1"/>
    <property type="match status" value="1"/>
</dbReference>
<organism evidence="2 3">
    <name type="scientific">Pseudoxanthomonas putridarboris</name>
    <dbReference type="NCBI Taxonomy" id="752605"/>
    <lineage>
        <taxon>Bacteria</taxon>
        <taxon>Pseudomonadati</taxon>
        <taxon>Pseudomonadota</taxon>
        <taxon>Gammaproteobacteria</taxon>
        <taxon>Lysobacterales</taxon>
        <taxon>Lysobacteraceae</taxon>
        <taxon>Pseudoxanthomonas</taxon>
    </lineage>
</organism>
<dbReference type="Proteomes" id="UP001459204">
    <property type="component" value="Unassembled WGS sequence"/>
</dbReference>
<dbReference type="Pfam" id="PF00561">
    <property type="entry name" value="Abhydrolase_1"/>
    <property type="match status" value="1"/>
</dbReference>
<dbReference type="GO" id="GO:0016787">
    <property type="term" value="F:hydrolase activity"/>
    <property type="evidence" value="ECO:0007669"/>
    <property type="project" value="UniProtKB-KW"/>
</dbReference>
<dbReference type="SUPFAM" id="SSF53474">
    <property type="entry name" value="alpha/beta-Hydrolases"/>
    <property type="match status" value="1"/>
</dbReference>
<dbReference type="PANTHER" id="PTHR43194">
    <property type="entry name" value="HYDROLASE ALPHA/BETA FOLD FAMILY"/>
    <property type="match status" value="1"/>
</dbReference>
<comment type="caution">
    <text evidence="2">The sequence shown here is derived from an EMBL/GenBank/DDBJ whole genome shotgun (WGS) entry which is preliminary data.</text>
</comment>
<dbReference type="InterPro" id="IPR000073">
    <property type="entry name" value="AB_hydrolase_1"/>
</dbReference>
<gene>
    <name evidence="2" type="ORF">AAD027_04225</name>
</gene>